<dbReference type="InterPro" id="IPR050924">
    <property type="entry name" value="Peroxiredoxin_BCP/PrxQ"/>
</dbReference>
<keyword evidence="8" id="KW-1185">Reference proteome</keyword>
<dbReference type="KEGG" id="plut:EI981_15660"/>
<dbReference type="GO" id="GO:0034599">
    <property type="term" value="P:cellular response to oxidative stress"/>
    <property type="evidence" value="ECO:0007669"/>
    <property type="project" value="TreeGrafter"/>
</dbReference>
<dbReference type="PANTHER" id="PTHR42801:SF21">
    <property type="entry name" value="BCPB PROTEIN"/>
    <property type="match status" value="1"/>
</dbReference>
<keyword evidence="1" id="KW-0575">Peroxidase</keyword>
<keyword evidence="3" id="KW-0560">Oxidoreductase</keyword>
<organism evidence="7 8">
    <name type="scientific">Paenibacillus lutimineralis</name>
    <dbReference type="NCBI Taxonomy" id="2707005"/>
    <lineage>
        <taxon>Bacteria</taxon>
        <taxon>Bacillati</taxon>
        <taxon>Bacillota</taxon>
        <taxon>Bacilli</taxon>
        <taxon>Bacillales</taxon>
        <taxon>Paenibacillaceae</taxon>
        <taxon>Paenibacillus</taxon>
    </lineage>
</organism>
<dbReference type="Proteomes" id="UP000270678">
    <property type="component" value="Chromosome"/>
</dbReference>
<dbReference type="Gene3D" id="3.40.30.10">
    <property type="entry name" value="Glutaredoxin"/>
    <property type="match status" value="1"/>
</dbReference>
<evidence type="ECO:0000256" key="5">
    <source>
        <dbReference type="ARBA" id="ARBA00023284"/>
    </source>
</evidence>
<accession>A0A3Q9IC04</accession>
<evidence type="ECO:0000256" key="4">
    <source>
        <dbReference type="ARBA" id="ARBA00023157"/>
    </source>
</evidence>
<keyword evidence="5" id="KW-0676">Redox-active center</keyword>
<name>A0A3Q9IC04_9BACL</name>
<sequence>MAEKEFGPGHLALPEDDGKVAHLRGLQIPSIGLAATDGTTVDLAEGGLTVVYVYPRTSPAVGGALEGWDAIPGARGCTSQSCAFRDHFAELKGVGVERLFGLSTQSTDYQKEAAERLHLPFPLLSDSSLSLSRALELPLFEVRGMTLIKRLTLIIDNGRIEHVFYPVSPPERNASDVMAWLSSRRT</sequence>
<dbReference type="PROSITE" id="PS51352">
    <property type="entry name" value="THIOREDOXIN_2"/>
    <property type="match status" value="1"/>
</dbReference>
<keyword evidence="4" id="KW-1015">Disulfide bond</keyword>
<dbReference type="GO" id="GO:0008379">
    <property type="term" value="F:thioredoxin peroxidase activity"/>
    <property type="evidence" value="ECO:0007669"/>
    <property type="project" value="TreeGrafter"/>
</dbReference>
<dbReference type="InterPro" id="IPR013766">
    <property type="entry name" value="Thioredoxin_domain"/>
</dbReference>
<dbReference type="OrthoDB" id="5296483at2"/>
<dbReference type="GO" id="GO:0005737">
    <property type="term" value="C:cytoplasm"/>
    <property type="evidence" value="ECO:0007669"/>
    <property type="project" value="TreeGrafter"/>
</dbReference>
<keyword evidence="2" id="KW-0049">Antioxidant</keyword>
<feature type="domain" description="Thioredoxin" evidence="6">
    <location>
        <begin position="22"/>
        <end position="186"/>
    </location>
</feature>
<evidence type="ECO:0000313" key="7">
    <source>
        <dbReference type="EMBL" id="AZS15733.1"/>
    </source>
</evidence>
<evidence type="ECO:0000256" key="2">
    <source>
        <dbReference type="ARBA" id="ARBA00022862"/>
    </source>
</evidence>
<evidence type="ECO:0000256" key="3">
    <source>
        <dbReference type="ARBA" id="ARBA00023002"/>
    </source>
</evidence>
<dbReference type="EMBL" id="CP034346">
    <property type="protein sequence ID" value="AZS15733.1"/>
    <property type="molecule type" value="Genomic_DNA"/>
</dbReference>
<reference evidence="8" key="1">
    <citation type="submission" date="2018-12" db="EMBL/GenBank/DDBJ databases">
        <title>Complete genome sequence of Paenibacillus sp. MBLB1234.</title>
        <authorList>
            <person name="Nam Y.-D."/>
            <person name="Kang J."/>
            <person name="Chung W.-H."/>
            <person name="Park Y.S."/>
        </authorList>
    </citation>
    <scope>NUCLEOTIDE SEQUENCE [LARGE SCALE GENOMIC DNA]</scope>
    <source>
        <strain evidence="8">MBLB1234</strain>
    </source>
</reference>
<dbReference type="CDD" id="cd03017">
    <property type="entry name" value="PRX_BCP"/>
    <property type="match status" value="1"/>
</dbReference>
<evidence type="ECO:0000259" key="6">
    <source>
        <dbReference type="PROSITE" id="PS51352"/>
    </source>
</evidence>
<dbReference type="AlphaFoldDB" id="A0A3Q9IC04"/>
<dbReference type="InterPro" id="IPR013740">
    <property type="entry name" value="Redoxin"/>
</dbReference>
<dbReference type="InterPro" id="IPR036249">
    <property type="entry name" value="Thioredoxin-like_sf"/>
</dbReference>
<protein>
    <submittedName>
        <fullName evidence="7">Peroxiredoxin</fullName>
    </submittedName>
</protein>
<evidence type="ECO:0000256" key="1">
    <source>
        <dbReference type="ARBA" id="ARBA00022559"/>
    </source>
</evidence>
<dbReference type="SUPFAM" id="SSF52833">
    <property type="entry name" value="Thioredoxin-like"/>
    <property type="match status" value="1"/>
</dbReference>
<evidence type="ECO:0000313" key="8">
    <source>
        <dbReference type="Proteomes" id="UP000270678"/>
    </source>
</evidence>
<proteinExistence type="predicted"/>
<gene>
    <name evidence="7" type="ORF">EI981_15660</name>
</gene>
<dbReference type="GO" id="GO:0045454">
    <property type="term" value="P:cell redox homeostasis"/>
    <property type="evidence" value="ECO:0007669"/>
    <property type="project" value="TreeGrafter"/>
</dbReference>
<dbReference type="Pfam" id="PF08534">
    <property type="entry name" value="Redoxin"/>
    <property type="match status" value="1"/>
</dbReference>
<dbReference type="PANTHER" id="PTHR42801">
    <property type="entry name" value="THIOREDOXIN-DEPENDENT PEROXIDE REDUCTASE"/>
    <property type="match status" value="1"/>
</dbReference>